<dbReference type="SUPFAM" id="SSF55729">
    <property type="entry name" value="Acyl-CoA N-acyltransferases (Nat)"/>
    <property type="match status" value="1"/>
</dbReference>
<dbReference type="PANTHER" id="PTHR43072">
    <property type="entry name" value="N-ACETYLTRANSFERASE"/>
    <property type="match status" value="1"/>
</dbReference>
<dbReference type="InterPro" id="IPR016181">
    <property type="entry name" value="Acyl_CoA_acyltransferase"/>
</dbReference>
<dbReference type="CDD" id="cd04301">
    <property type="entry name" value="NAT_SF"/>
    <property type="match status" value="1"/>
</dbReference>
<dbReference type="EMBL" id="QQBC01000006">
    <property type="protein sequence ID" value="RDI65231.1"/>
    <property type="molecule type" value="Genomic_DNA"/>
</dbReference>
<evidence type="ECO:0000256" key="1">
    <source>
        <dbReference type="ARBA" id="ARBA00022679"/>
    </source>
</evidence>
<accession>A0A370I517</accession>
<dbReference type="RefSeq" id="WP_174556210.1">
    <property type="nucleotide sequence ID" value="NZ_QQBC01000006.1"/>
</dbReference>
<dbReference type="STRING" id="1210086.GCA_001613105_07182"/>
<keyword evidence="2" id="KW-0012">Acyltransferase</keyword>
<protein>
    <submittedName>
        <fullName evidence="4">Phosphinothricin acetyltransferase</fullName>
    </submittedName>
</protein>
<dbReference type="AlphaFoldDB" id="A0A370I517"/>
<dbReference type="GO" id="GO:0016747">
    <property type="term" value="F:acyltransferase activity, transferring groups other than amino-acyl groups"/>
    <property type="evidence" value="ECO:0007669"/>
    <property type="project" value="InterPro"/>
</dbReference>
<sequence>MSEQVIVRNAREADLPEILAIHNTAVAETTAIWDEEPVDIGDRQRWLRERESAGQPVLVAEIDGAVAGYATYSQWRPKRGFRYTVENSVYVADRFQGRGVATALLTDLLAWARGPGRVHAMIAAIESTNTTSIRLHEKFGFRTVGELPEVGYKFDRWLDLTLMQLTIEPDPNAAGDAAVLPLWETPGNRPEDPDGVPSMS</sequence>
<comment type="caution">
    <text evidence="4">The sequence shown here is derived from an EMBL/GenBank/DDBJ whole genome shotgun (WGS) entry which is preliminary data.</text>
</comment>
<dbReference type="PROSITE" id="PS51186">
    <property type="entry name" value="GNAT"/>
    <property type="match status" value="1"/>
</dbReference>
<evidence type="ECO:0000259" key="3">
    <source>
        <dbReference type="PROSITE" id="PS51186"/>
    </source>
</evidence>
<evidence type="ECO:0000313" key="5">
    <source>
        <dbReference type="Proteomes" id="UP000254869"/>
    </source>
</evidence>
<evidence type="ECO:0000256" key="2">
    <source>
        <dbReference type="ARBA" id="ARBA00023315"/>
    </source>
</evidence>
<gene>
    <name evidence="4" type="ORF">DFR76_106100</name>
</gene>
<dbReference type="InterPro" id="IPR000182">
    <property type="entry name" value="GNAT_dom"/>
</dbReference>
<name>A0A370I517_9NOCA</name>
<dbReference type="Proteomes" id="UP000254869">
    <property type="component" value="Unassembled WGS sequence"/>
</dbReference>
<evidence type="ECO:0000313" key="4">
    <source>
        <dbReference type="EMBL" id="RDI65231.1"/>
    </source>
</evidence>
<feature type="domain" description="N-acetyltransferase" evidence="3">
    <location>
        <begin position="5"/>
        <end position="168"/>
    </location>
</feature>
<dbReference type="PANTHER" id="PTHR43072:SF23">
    <property type="entry name" value="UPF0039 PROTEIN C11D3.02C"/>
    <property type="match status" value="1"/>
</dbReference>
<organism evidence="4 5">
    <name type="scientific">Nocardia pseudobrasiliensis</name>
    <dbReference type="NCBI Taxonomy" id="45979"/>
    <lineage>
        <taxon>Bacteria</taxon>
        <taxon>Bacillati</taxon>
        <taxon>Actinomycetota</taxon>
        <taxon>Actinomycetes</taxon>
        <taxon>Mycobacteriales</taxon>
        <taxon>Nocardiaceae</taxon>
        <taxon>Nocardia</taxon>
    </lineage>
</organism>
<keyword evidence="5" id="KW-1185">Reference proteome</keyword>
<dbReference type="Gene3D" id="3.40.630.30">
    <property type="match status" value="1"/>
</dbReference>
<dbReference type="Pfam" id="PF00583">
    <property type="entry name" value="Acetyltransf_1"/>
    <property type="match status" value="1"/>
</dbReference>
<reference evidence="4 5" key="1">
    <citation type="submission" date="2018-07" db="EMBL/GenBank/DDBJ databases">
        <title>Genomic Encyclopedia of Type Strains, Phase IV (KMG-IV): sequencing the most valuable type-strain genomes for metagenomic binning, comparative biology and taxonomic classification.</title>
        <authorList>
            <person name="Goeker M."/>
        </authorList>
    </citation>
    <scope>NUCLEOTIDE SEQUENCE [LARGE SCALE GENOMIC DNA]</scope>
    <source>
        <strain evidence="4 5">DSM 44290</strain>
    </source>
</reference>
<keyword evidence="1 4" id="KW-0808">Transferase</keyword>
<proteinExistence type="predicted"/>